<feature type="transmembrane region" description="Helical" evidence="1">
    <location>
        <begin position="376"/>
        <end position="397"/>
    </location>
</feature>
<dbReference type="AlphaFoldDB" id="G9ERX9"/>
<evidence type="ECO:0000313" key="2">
    <source>
        <dbReference type="EMBL" id="EHL29760.1"/>
    </source>
</evidence>
<accession>G9ERX9</accession>
<keyword evidence="1" id="KW-0472">Membrane</keyword>
<protein>
    <submittedName>
        <fullName evidence="2">Uncharacterized protein</fullName>
    </submittedName>
</protein>
<dbReference type="Proteomes" id="UP000002770">
    <property type="component" value="Unassembled WGS sequence"/>
</dbReference>
<dbReference type="InParanoid" id="G9ERX9"/>
<name>G9ERX9_9GAMM</name>
<dbReference type="HOGENOM" id="CLU_522518_0_0_6"/>
<feature type="transmembrane region" description="Helical" evidence="1">
    <location>
        <begin position="341"/>
        <end position="370"/>
    </location>
</feature>
<keyword evidence="3" id="KW-1185">Reference proteome</keyword>
<reference evidence="2 3" key="1">
    <citation type="journal article" date="2011" name="BMC Genomics">
        <title>Insight into cross-talk between intra-amoebal pathogens.</title>
        <authorList>
            <person name="Gimenez G."/>
            <person name="Bertelli C."/>
            <person name="Moliner C."/>
            <person name="Robert C."/>
            <person name="Raoult D."/>
            <person name="Fournier P.E."/>
            <person name="Greub G."/>
        </authorList>
    </citation>
    <scope>NUCLEOTIDE SEQUENCE [LARGE SCALE GENOMIC DNA]</scope>
    <source>
        <strain evidence="2 3">LLAP12</strain>
    </source>
</reference>
<dbReference type="OrthoDB" id="5635847at2"/>
<evidence type="ECO:0000256" key="1">
    <source>
        <dbReference type="SAM" id="Phobius"/>
    </source>
</evidence>
<sequence>MSLYICIDLIELQLDKWRLGNLTPWQSVINFFSNSAKAEYHNSFTMDKAFLETLKEQLEQRAAENNYANLSAEIQLIKNHLNLKQTAIKNTLKYILDDLTEIDNRIKNKKAIETNGLNSKVDGMRINNSSLTSDDYARFQTPEYRIATVKQSNLEKMGKSRGECYGFTYAMVDPELSPYKNPGITIDLNREIHRYQRNQFVREKDQQSIKRTRLTREYFCPDSRKQAQQILGVAEKNKGKELYLERRCSSGGHACYLSVQDDGKIRYMDPNHGAYLFQSQNDFIDFYTIAAVKEKEAGADFRFYSLSELKYDKNLELTESKTWQGTIRSFLTGSKYRDNSLLSLIVTSSIYMALGAVIGTGIGAALGAAIGSVVPVIGTTIGAAVGAMLGSVIGGVAGKLLTTIAYRSGHTGILSIPHLIQDSWYSFKENRLSRPSLIASKTNDSVAVVVNTSSFSSTSKILSHLDTNLPQQKSGIFEKMISAENNQDKSIPEIMCSQSEITEKDDAEQIESMKSMVDRLH</sequence>
<evidence type="ECO:0000313" key="3">
    <source>
        <dbReference type="Proteomes" id="UP000002770"/>
    </source>
</evidence>
<dbReference type="EMBL" id="JH413843">
    <property type="protein sequence ID" value="EHL29760.1"/>
    <property type="molecule type" value="Genomic_DNA"/>
</dbReference>
<dbReference type="RefSeq" id="WP_006871935.1">
    <property type="nucleotide sequence ID" value="NZ_JH413843.1"/>
</dbReference>
<dbReference type="STRING" id="658187.LDG_8050"/>
<keyword evidence="1" id="KW-0812">Transmembrane</keyword>
<proteinExistence type="predicted"/>
<keyword evidence="1" id="KW-1133">Transmembrane helix</keyword>
<dbReference type="CDD" id="cd00313">
    <property type="entry name" value="ATP-synt_Fo_Vo_Ao_c"/>
    <property type="match status" value="1"/>
</dbReference>
<organism evidence="2 3">
    <name type="scientific">Legionella drancourtii LLAP12</name>
    <dbReference type="NCBI Taxonomy" id="658187"/>
    <lineage>
        <taxon>Bacteria</taxon>
        <taxon>Pseudomonadati</taxon>
        <taxon>Pseudomonadota</taxon>
        <taxon>Gammaproteobacteria</taxon>
        <taxon>Legionellales</taxon>
        <taxon>Legionellaceae</taxon>
        <taxon>Legionella</taxon>
    </lineage>
</organism>
<dbReference type="eggNOG" id="ENOG503026H">
    <property type="taxonomic scope" value="Bacteria"/>
</dbReference>
<gene>
    <name evidence="2" type="ORF">LDG_8050</name>
</gene>